<dbReference type="InterPro" id="IPR017441">
    <property type="entry name" value="Protein_kinase_ATP_BS"/>
</dbReference>
<evidence type="ECO:0000256" key="1">
    <source>
        <dbReference type="ARBA" id="ARBA00022527"/>
    </source>
</evidence>
<keyword evidence="5 6" id="KW-0067">ATP-binding</keyword>
<evidence type="ECO:0000313" key="9">
    <source>
        <dbReference type="EMBL" id="KAF1959437.1"/>
    </source>
</evidence>
<proteinExistence type="predicted"/>
<evidence type="ECO:0000259" key="8">
    <source>
        <dbReference type="PROSITE" id="PS50011"/>
    </source>
</evidence>
<dbReference type="GO" id="GO:0098813">
    <property type="term" value="P:nuclear chromosome segregation"/>
    <property type="evidence" value="ECO:0007669"/>
    <property type="project" value="UniProtKB-ARBA"/>
</dbReference>
<feature type="compositionally biased region" description="Pro residues" evidence="7">
    <location>
        <begin position="190"/>
        <end position="202"/>
    </location>
</feature>
<dbReference type="Proteomes" id="UP000800035">
    <property type="component" value="Unassembled WGS sequence"/>
</dbReference>
<dbReference type="EMBL" id="ML976985">
    <property type="protein sequence ID" value="KAF1959437.1"/>
    <property type="molecule type" value="Genomic_DNA"/>
</dbReference>
<evidence type="ECO:0000256" key="6">
    <source>
        <dbReference type="PROSITE-ProRule" id="PRU10141"/>
    </source>
</evidence>
<evidence type="ECO:0000256" key="2">
    <source>
        <dbReference type="ARBA" id="ARBA00022679"/>
    </source>
</evidence>
<keyword evidence="10" id="KW-1185">Reference proteome</keyword>
<dbReference type="SUPFAM" id="SSF56112">
    <property type="entry name" value="Protein kinase-like (PK-like)"/>
    <property type="match status" value="1"/>
</dbReference>
<dbReference type="FunFam" id="3.30.200.20:FF:000131">
    <property type="entry name" value="Dual specificity protein kinase TTK"/>
    <property type="match status" value="1"/>
</dbReference>
<protein>
    <submittedName>
        <fullName evidence="9">Kinase-like protein</fullName>
    </submittedName>
</protein>
<name>A0A6A5UEA2_9PLEO</name>
<dbReference type="FunFam" id="1.10.510.10:FF:000377">
    <property type="entry name" value="Checkpoint protein kinase"/>
    <property type="match status" value="1"/>
</dbReference>
<evidence type="ECO:0000256" key="4">
    <source>
        <dbReference type="ARBA" id="ARBA00022777"/>
    </source>
</evidence>
<dbReference type="GO" id="GO:0000776">
    <property type="term" value="C:kinetochore"/>
    <property type="evidence" value="ECO:0007669"/>
    <property type="project" value="TreeGrafter"/>
</dbReference>
<dbReference type="InterPro" id="IPR000719">
    <property type="entry name" value="Prot_kinase_dom"/>
</dbReference>
<feature type="region of interest" description="Disordered" evidence="7">
    <location>
        <begin position="1"/>
        <end position="155"/>
    </location>
</feature>
<dbReference type="OrthoDB" id="20524at2759"/>
<keyword evidence="4 9" id="KW-0418">Kinase</keyword>
<dbReference type="Gene3D" id="1.10.510.10">
    <property type="entry name" value="Transferase(Phosphotransferase) domain 1"/>
    <property type="match status" value="1"/>
</dbReference>
<keyword evidence="3 6" id="KW-0547">Nucleotide-binding</keyword>
<feature type="compositionally biased region" description="Basic residues" evidence="7">
    <location>
        <begin position="120"/>
        <end position="136"/>
    </location>
</feature>
<dbReference type="CDD" id="cd14131">
    <property type="entry name" value="PKc_Mps1"/>
    <property type="match status" value="1"/>
</dbReference>
<feature type="binding site" evidence="6">
    <location>
        <position position="290"/>
    </location>
    <ligand>
        <name>ATP</name>
        <dbReference type="ChEBI" id="CHEBI:30616"/>
    </ligand>
</feature>
<dbReference type="GO" id="GO:0007094">
    <property type="term" value="P:mitotic spindle assembly checkpoint signaling"/>
    <property type="evidence" value="ECO:0007669"/>
    <property type="project" value="TreeGrafter"/>
</dbReference>
<dbReference type="GO" id="GO:0033316">
    <property type="term" value="P:meiotic spindle assembly checkpoint signaling"/>
    <property type="evidence" value="ECO:0007669"/>
    <property type="project" value="TreeGrafter"/>
</dbReference>
<reference evidence="9" key="1">
    <citation type="journal article" date="2020" name="Stud. Mycol.">
        <title>101 Dothideomycetes genomes: a test case for predicting lifestyles and emergence of pathogens.</title>
        <authorList>
            <person name="Haridas S."/>
            <person name="Albert R."/>
            <person name="Binder M."/>
            <person name="Bloem J."/>
            <person name="Labutti K."/>
            <person name="Salamov A."/>
            <person name="Andreopoulos B."/>
            <person name="Baker S."/>
            <person name="Barry K."/>
            <person name="Bills G."/>
            <person name="Bluhm B."/>
            <person name="Cannon C."/>
            <person name="Castanera R."/>
            <person name="Culley D."/>
            <person name="Daum C."/>
            <person name="Ezra D."/>
            <person name="Gonzalez J."/>
            <person name="Henrissat B."/>
            <person name="Kuo A."/>
            <person name="Liang C."/>
            <person name="Lipzen A."/>
            <person name="Lutzoni F."/>
            <person name="Magnuson J."/>
            <person name="Mondo S."/>
            <person name="Nolan M."/>
            <person name="Ohm R."/>
            <person name="Pangilinan J."/>
            <person name="Park H.-J."/>
            <person name="Ramirez L."/>
            <person name="Alfaro M."/>
            <person name="Sun H."/>
            <person name="Tritt A."/>
            <person name="Yoshinaga Y."/>
            <person name="Zwiers L.-H."/>
            <person name="Turgeon B."/>
            <person name="Goodwin S."/>
            <person name="Spatafora J."/>
            <person name="Crous P."/>
            <person name="Grigoriev I."/>
        </authorList>
    </citation>
    <scope>NUCLEOTIDE SEQUENCE</scope>
    <source>
        <strain evidence="9">CBS 675.92</strain>
    </source>
</reference>
<evidence type="ECO:0000256" key="5">
    <source>
        <dbReference type="ARBA" id="ARBA00022840"/>
    </source>
</evidence>
<dbReference type="SMART" id="SM00220">
    <property type="entry name" value="S_TKc"/>
    <property type="match status" value="1"/>
</dbReference>
<dbReference type="PANTHER" id="PTHR22974">
    <property type="entry name" value="MIXED LINEAGE PROTEIN KINASE"/>
    <property type="match status" value="1"/>
</dbReference>
<dbReference type="PROSITE" id="PS50011">
    <property type="entry name" value="PROTEIN_KINASE_DOM"/>
    <property type="match status" value="1"/>
</dbReference>
<organism evidence="9 10">
    <name type="scientific">Byssothecium circinans</name>
    <dbReference type="NCBI Taxonomy" id="147558"/>
    <lineage>
        <taxon>Eukaryota</taxon>
        <taxon>Fungi</taxon>
        <taxon>Dikarya</taxon>
        <taxon>Ascomycota</taxon>
        <taxon>Pezizomycotina</taxon>
        <taxon>Dothideomycetes</taxon>
        <taxon>Pleosporomycetidae</taxon>
        <taxon>Pleosporales</taxon>
        <taxon>Massarineae</taxon>
        <taxon>Massarinaceae</taxon>
        <taxon>Byssothecium</taxon>
    </lineage>
</organism>
<evidence type="ECO:0000256" key="3">
    <source>
        <dbReference type="ARBA" id="ARBA00022741"/>
    </source>
</evidence>
<keyword evidence="1" id="KW-0723">Serine/threonine-protein kinase</keyword>
<dbReference type="InterPro" id="IPR011009">
    <property type="entry name" value="Kinase-like_dom_sf"/>
</dbReference>
<keyword evidence="2" id="KW-0808">Transferase</keyword>
<dbReference type="InterPro" id="IPR008271">
    <property type="entry name" value="Ser/Thr_kinase_AS"/>
</dbReference>
<dbReference type="InterPro" id="IPR027084">
    <property type="entry name" value="Mps1_cat"/>
</dbReference>
<gene>
    <name evidence="9" type="ORF">CC80DRAFT_406713</name>
</gene>
<evidence type="ECO:0000256" key="7">
    <source>
        <dbReference type="SAM" id="MobiDB-lite"/>
    </source>
</evidence>
<dbReference type="GO" id="GO:0005634">
    <property type="term" value="C:nucleus"/>
    <property type="evidence" value="ECO:0007669"/>
    <property type="project" value="TreeGrafter"/>
</dbReference>
<feature type="region of interest" description="Disordered" evidence="7">
    <location>
        <begin position="182"/>
        <end position="230"/>
    </location>
</feature>
<dbReference type="PROSITE" id="PS00108">
    <property type="entry name" value="PROTEIN_KINASE_ST"/>
    <property type="match status" value="1"/>
</dbReference>
<feature type="domain" description="Protein kinase" evidence="8">
    <location>
        <begin position="262"/>
        <end position="549"/>
    </location>
</feature>
<dbReference type="Pfam" id="PF00069">
    <property type="entry name" value="Pkinase"/>
    <property type="match status" value="1"/>
</dbReference>
<dbReference type="PANTHER" id="PTHR22974:SF21">
    <property type="entry name" value="DUAL SPECIFICITY PROTEIN KINASE TTK"/>
    <property type="match status" value="1"/>
</dbReference>
<dbReference type="GO" id="GO:0004674">
    <property type="term" value="F:protein serine/threonine kinase activity"/>
    <property type="evidence" value="ECO:0007669"/>
    <property type="project" value="UniProtKB-KW"/>
</dbReference>
<feature type="compositionally biased region" description="Polar residues" evidence="7">
    <location>
        <begin position="1"/>
        <end position="23"/>
    </location>
</feature>
<sequence>MATASPTPLGSYSSLGRMRSQSAIRPRRDSPLSVLGQSQGFSADAPMMQKIDIGDSSDDEIPQPMKLSALTTALLAQSELGSPEKAEKASRRPKLKISRSGGSGTNTPMQDTVTPAPSLRVKRVGLRGAPMRRFRRTPQSEDEHNHPPSQDQENLPMLVAKVDSMNATDSIMKIHVQDSVMKAADDHMRPPPAPQSPAPAPRPQEKPAPLQPISANTPRRPAPPPPPKMSVLETATAAAGAATTKTRERRKRSTLAVNGKHYQQMDRIGRGGSSAVYRVMAENYKLLALKRVKLEDADEAAVRGFKGEIDLLNKLKNVERVVRLYDWEVDEGRQILSVLMELGESDLARIIRMKLDQADAKLDMSFTRFYWKEMLECVGAVHDHDIVHSDLKPANFVLVQGRLKLIDFGIANAIEVDHTVNVHRDSHIGTPNYMSPESLEDCAGGSQGQLSNGNAVKDMKLGKSSDVWSLGCILYQMVYSRPPFAHIPNQMSRVLAIINRKHDIDFPDTGVGGVRIPPGLKRTMRRCLDRDAAKRPTIPELLDDTDPFIYPDGGDDLPISLELLRQVIHKVADRCRDPNKPAVTEEEIAHYPATFYAKIAQLLETPPS</sequence>
<dbReference type="PROSITE" id="PS00107">
    <property type="entry name" value="PROTEIN_KINASE_ATP"/>
    <property type="match status" value="1"/>
</dbReference>
<evidence type="ECO:0000313" key="10">
    <source>
        <dbReference type="Proteomes" id="UP000800035"/>
    </source>
</evidence>
<dbReference type="AlphaFoldDB" id="A0A6A5UEA2"/>
<accession>A0A6A5UEA2</accession>
<dbReference type="Gene3D" id="3.30.200.20">
    <property type="entry name" value="Phosphorylase Kinase, domain 1"/>
    <property type="match status" value="1"/>
</dbReference>
<dbReference type="GO" id="GO:0004712">
    <property type="term" value="F:protein serine/threonine/tyrosine kinase activity"/>
    <property type="evidence" value="ECO:0007669"/>
    <property type="project" value="TreeGrafter"/>
</dbReference>
<dbReference type="GO" id="GO:0034501">
    <property type="term" value="P:protein localization to kinetochore"/>
    <property type="evidence" value="ECO:0007669"/>
    <property type="project" value="TreeGrafter"/>
</dbReference>
<feature type="compositionally biased region" description="Polar residues" evidence="7">
    <location>
        <begin position="105"/>
        <end position="115"/>
    </location>
</feature>
<dbReference type="GO" id="GO:0005524">
    <property type="term" value="F:ATP binding"/>
    <property type="evidence" value="ECO:0007669"/>
    <property type="project" value="UniProtKB-UniRule"/>
</dbReference>